<sequence length="403" mass="42843">MKRTISLWIGMLALAALPALAQTPAPAQTPTPANVGPTGKIHGHVTNPTGASQGGGNVTLMNGSKDVANFTVDADGNYAGTAPPGNYTMIYRAANMPQDKQADKFDNIKIVVGQDTVADDDMSRKEYVDALPEETRKQLADMKAHNAEALKANAVIKTLNADLKTAMADIHDADSARATAAQQLGASASKTDIAAKETEIKNAKYTDIVTLMEKDTQARPTESVLWAYLGQGQLGLKKYDDAETSFKKAVDLESTSKKPRPEIQGLANSGLGEIYARNGKVPEAKAAYDAAVKADPTKASFYYKNEAVIYSQTGNAEGQVAAADQAIAAKPDDPLPYYLKGQALITKATVDPKTQRIVLPEGCGEAYQKYLQLDPTGPYAADVKGILDSAGQKINSSYKATKK</sequence>
<feature type="signal peptide" evidence="5">
    <location>
        <begin position="1"/>
        <end position="21"/>
    </location>
</feature>
<dbReference type="GO" id="GO:0030246">
    <property type="term" value="F:carbohydrate binding"/>
    <property type="evidence" value="ECO:0007669"/>
    <property type="project" value="InterPro"/>
</dbReference>
<dbReference type="SUPFAM" id="SSF49452">
    <property type="entry name" value="Starch-binding domain-like"/>
    <property type="match status" value="1"/>
</dbReference>
<dbReference type="SMART" id="SM00028">
    <property type="entry name" value="TPR"/>
    <property type="match status" value="3"/>
</dbReference>
<dbReference type="Pfam" id="PF13432">
    <property type="entry name" value="TPR_16"/>
    <property type="match status" value="1"/>
</dbReference>
<keyword evidence="2 3" id="KW-0802">TPR repeat</keyword>
<dbReference type="PANTHER" id="PTHR44943:SF8">
    <property type="entry name" value="TPR REPEAT-CONTAINING PROTEIN MJ0263"/>
    <property type="match status" value="1"/>
</dbReference>
<dbReference type="InterPro" id="IPR011990">
    <property type="entry name" value="TPR-like_helical_dom_sf"/>
</dbReference>
<evidence type="ECO:0000256" key="5">
    <source>
        <dbReference type="SAM" id="SignalP"/>
    </source>
</evidence>
<dbReference type="PROSITE" id="PS50005">
    <property type="entry name" value="TPR"/>
    <property type="match status" value="2"/>
</dbReference>
<dbReference type="Pfam" id="PF13620">
    <property type="entry name" value="CarboxypepD_reg"/>
    <property type="match status" value="1"/>
</dbReference>
<proteinExistence type="predicted"/>
<dbReference type="SUPFAM" id="SSF48452">
    <property type="entry name" value="TPR-like"/>
    <property type="match status" value="1"/>
</dbReference>
<evidence type="ECO:0000256" key="1">
    <source>
        <dbReference type="ARBA" id="ARBA00022737"/>
    </source>
</evidence>
<protein>
    <submittedName>
        <fullName evidence="6">Tetratricopeptide repeat protein</fullName>
    </submittedName>
</protein>
<dbReference type="InterPro" id="IPR013784">
    <property type="entry name" value="Carb-bd-like_fold"/>
</dbReference>
<accession>A0AAU7DNB5</accession>
<dbReference type="Gene3D" id="1.25.40.10">
    <property type="entry name" value="Tetratricopeptide repeat domain"/>
    <property type="match status" value="2"/>
</dbReference>
<evidence type="ECO:0000313" key="6">
    <source>
        <dbReference type="EMBL" id="XBH18896.1"/>
    </source>
</evidence>
<keyword evidence="5" id="KW-0732">Signal</keyword>
<evidence type="ECO:0000256" key="4">
    <source>
        <dbReference type="SAM" id="MobiDB-lite"/>
    </source>
</evidence>
<organism evidence="6">
    <name type="scientific">Telmatobacter sp. DSM 110680</name>
    <dbReference type="NCBI Taxonomy" id="3036704"/>
    <lineage>
        <taxon>Bacteria</taxon>
        <taxon>Pseudomonadati</taxon>
        <taxon>Acidobacteriota</taxon>
        <taxon>Terriglobia</taxon>
        <taxon>Terriglobales</taxon>
        <taxon>Acidobacteriaceae</taxon>
        <taxon>Telmatobacter</taxon>
    </lineage>
</organism>
<dbReference type="EMBL" id="CP121196">
    <property type="protein sequence ID" value="XBH18896.1"/>
    <property type="molecule type" value="Genomic_DNA"/>
</dbReference>
<evidence type="ECO:0000256" key="3">
    <source>
        <dbReference type="PROSITE-ProRule" id="PRU00339"/>
    </source>
</evidence>
<dbReference type="InterPro" id="IPR051685">
    <property type="entry name" value="Ycf3/AcsC/BcsC/TPR_MFPF"/>
</dbReference>
<evidence type="ECO:0000256" key="2">
    <source>
        <dbReference type="ARBA" id="ARBA00022803"/>
    </source>
</evidence>
<feature type="region of interest" description="Disordered" evidence="4">
    <location>
        <begin position="24"/>
        <end position="59"/>
    </location>
</feature>
<feature type="compositionally biased region" description="Low complexity" evidence="4">
    <location>
        <begin position="24"/>
        <end position="33"/>
    </location>
</feature>
<dbReference type="PANTHER" id="PTHR44943">
    <property type="entry name" value="CELLULOSE SYNTHASE OPERON PROTEIN C"/>
    <property type="match status" value="1"/>
</dbReference>
<reference evidence="6" key="1">
    <citation type="submission" date="2023-03" db="EMBL/GenBank/DDBJ databases">
        <title>Edaphobacter sp.</title>
        <authorList>
            <person name="Huber K.J."/>
            <person name="Papendorf J."/>
            <person name="Pilke C."/>
            <person name="Bunk B."/>
            <person name="Sproeer C."/>
            <person name="Pester M."/>
        </authorList>
    </citation>
    <scope>NUCLEOTIDE SEQUENCE</scope>
    <source>
        <strain evidence="6">DSM 110680</strain>
    </source>
</reference>
<feature type="repeat" description="TPR" evidence="3">
    <location>
        <begin position="265"/>
        <end position="298"/>
    </location>
</feature>
<keyword evidence="1" id="KW-0677">Repeat</keyword>
<gene>
    <name evidence="6" type="ORF">P8935_06160</name>
</gene>
<dbReference type="AlphaFoldDB" id="A0AAU7DNB5"/>
<dbReference type="InterPro" id="IPR019734">
    <property type="entry name" value="TPR_rpt"/>
</dbReference>
<dbReference type="Gene3D" id="2.60.40.1120">
    <property type="entry name" value="Carboxypeptidase-like, regulatory domain"/>
    <property type="match status" value="1"/>
</dbReference>
<feature type="chain" id="PRO_5043627272" evidence="5">
    <location>
        <begin position="22"/>
        <end position="403"/>
    </location>
</feature>
<dbReference type="RefSeq" id="WP_348264114.1">
    <property type="nucleotide sequence ID" value="NZ_CP121196.1"/>
</dbReference>
<feature type="repeat" description="TPR" evidence="3">
    <location>
        <begin position="223"/>
        <end position="256"/>
    </location>
</feature>
<name>A0AAU7DNB5_9BACT</name>